<evidence type="ECO:0000313" key="3">
    <source>
        <dbReference type="Proteomes" id="UP000295645"/>
    </source>
</evidence>
<organism evidence="2 3">
    <name type="scientific">Luteibacter rhizovicinus</name>
    <dbReference type="NCBI Taxonomy" id="242606"/>
    <lineage>
        <taxon>Bacteria</taxon>
        <taxon>Pseudomonadati</taxon>
        <taxon>Pseudomonadota</taxon>
        <taxon>Gammaproteobacteria</taxon>
        <taxon>Lysobacterales</taxon>
        <taxon>Rhodanobacteraceae</taxon>
        <taxon>Luteibacter</taxon>
    </lineage>
</organism>
<gene>
    <name evidence="2" type="ORF">EC912_101573</name>
</gene>
<comment type="caution">
    <text evidence="2">The sequence shown here is derived from an EMBL/GenBank/DDBJ whole genome shotgun (WGS) entry which is preliminary data.</text>
</comment>
<dbReference type="Proteomes" id="UP000295645">
    <property type="component" value="Unassembled WGS sequence"/>
</dbReference>
<evidence type="ECO:0000313" key="2">
    <source>
        <dbReference type="EMBL" id="TCV97556.1"/>
    </source>
</evidence>
<feature type="region of interest" description="Disordered" evidence="1">
    <location>
        <begin position="30"/>
        <end position="54"/>
    </location>
</feature>
<dbReference type="EMBL" id="SMCS01000001">
    <property type="protein sequence ID" value="TCV97556.1"/>
    <property type="molecule type" value="Genomic_DNA"/>
</dbReference>
<name>A0A4R3YY84_9GAMM</name>
<evidence type="ECO:0000256" key="1">
    <source>
        <dbReference type="SAM" id="MobiDB-lite"/>
    </source>
</evidence>
<reference evidence="2 3" key="1">
    <citation type="submission" date="2019-03" db="EMBL/GenBank/DDBJ databases">
        <title>Above-ground endophytic microbial communities from plants in different locations in the United States.</title>
        <authorList>
            <person name="Frank C."/>
        </authorList>
    </citation>
    <scope>NUCLEOTIDE SEQUENCE [LARGE SCALE GENOMIC DNA]</scope>
    <source>
        <strain evidence="2 3">LP_13_YM</strain>
    </source>
</reference>
<accession>A0A4R3YY84</accession>
<dbReference type="AlphaFoldDB" id="A0A4R3YY84"/>
<proteinExistence type="predicted"/>
<sequence>MALPLPMQHISTGLGQPVFAATHSWRPPTHLSGHAVNPGGNGLPARPPLIRTMA</sequence>
<keyword evidence="3" id="KW-1185">Reference proteome</keyword>
<protein>
    <submittedName>
        <fullName evidence="2">Uncharacterized protein</fullName>
    </submittedName>
</protein>